<evidence type="ECO:0000313" key="2">
    <source>
        <dbReference type="EMBL" id="CAM76278.1"/>
    </source>
</evidence>
<dbReference type="RefSeq" id="WP_024081246.1">
    <property type="nucleotide sequence ID" value="NZ_CP027527.1"/>
</dbReference>
<keyword evidence="1" id="KW-0812">Transmembrane</keyword>
<protein>
    <submittedName>
        <fullName evidence="2">ABC-type Fe3+-siderophore transport system, permease component</fullName>
    </submittedName>
</protein>
<dbReference type="AlphaFoldDB" id="A4U071"/>
<reference evidence="2" key="1">
    <citation type="journal article" date="2007" name="J. Bacteriol.">
        <title>Comparative genome analysis of four magnetotactic bacteria reveals a complex set of group-specific genes implicated in magnetosome biomineralization and function.</title>
        <authorList>
            <person name="Richter M."/>
            <person name="Kube M."/>
            <person name="Bazylinski D.A."/>
            <person name="Lombardot T."/>
            <person name="Gloeckner F.O."/>
            <person name="Reinhardt R."/>
            <person name="Schueler D."/>
        </authorList>
    </citation>
    <scope>NUCLEOTIDE SEQUENCE</scope>
    <source>
        <strain evidence="2">MSR-1</strain>
    </source>
</reference>
<gene>
    <name evidence="2" type="ORF">MGR_1366</name>
</gene>
<name>A4U071_9PROT</name>
<sequence length="98" mass="10291">MLLGRIVGWFLIAVTVVMASGDAVLALGPADYAGILTADVITLLVGAAPEPAPEQSLFAALEAVIMDLPAWVVVGMAGTALLVASRKRNKRFRFRRAA</sequence>
<dbReference type="EMBL" id="CU459003">
    <property type="protein sequence ID" value="CAM76278.1"/>
    <property type="molecule type" value="Genomic_DNA"/>
</dbReference>
<accession>A4U071</accession>
<organism evidence="2">
    <name type="scientific">Magnetospirillum gryphiswaldense</name>
    <dbReference type="NCBI Taxonomy" id="55518"/>
    <lineage>
        <taxon>Bacteria</taxon>
        <taxon>Pseudomonadati</taxon>
        <taxon>Pseudomonadota</taxon>
        <taxon>Alphaproteobacteria</taxon>
        <taxon>Rhodospirillales</taxon>
        <taxon>Rhodospirillaceae</taxon>
        <taxon>Magnetospirillum</taxon>
    </lineage>
</organism>
<feature type="transmembrane region" description="Helical" evidence="1">
    <location>
        <begin position="68"/>
        <end position="85"/>
    </location>
</feature>
<evidence type="ECO:0000256" key="1">
    <source>
        <dbReference type="SAM" id="Phobius"/>
    </source>
</evidence>
<keyword evidence="1" id="KW-1133">Transmembrane helix</keyword>
<keyword evidence="1" id="KW-0472">Membrane</keyword>
<proteinExistence type="predicted"/>
<feature type="transmembrane region" description="Helical" evidence="1">
    <location>
        <begin position="6"/>
        <end position="25"/>
    </location>
</feature>